<sequence length="483" mass="56570">MKKLLLLFLLFFKTALFSQTILNSLPLNLNFLGKTQILNAKDENTNDIYIFTWDNRNINILKYNQSLFLSNQFIDSIKHETSRNLIGYSISKNKNPTLYWSSRDYRNILMTVYNLDNKTSEILHFDFPQNHDYVISTFQQHNAFYILAKERDQDHLLLYKFEDGKCGVKVFNFSTFIFKNKKNTPISFHTFIKQFPINQIDPDIYATIDLASSVSKMYVNQDHIILTFDNNFIKTQAFDLNIKTGGVEEKTFNLPDYESPSRTSNSFYSNNKLFQIKASKESFLIEIKDFDTEKSIKSYSFSKNDTIPFKNSPFIMQIDNGRPTQLKTTEKFLKNINGLTAGIAVFQNQKNSFITFSGLGNYSDFYFAYDVYDDFGQRVSYSLSKVVYFDALLDENFNFSKDNQTRPLAIENLFYFLNVNKKIKIYDALRLKDYYILSYYDDTSKQFIMRKFTDGFIMEDNGNPIINKSVFSNPANFMKINSN</sequence>
<gene>
    <name evidence="1" type="ORF">JI750_05630</name>
</gene>
<reference evidence="1 2" key="1">
    <citation type="submission" date="2021-01" db="EMBL/GenBank/DDBJ databases">
        <title>Genome seq and assembly of Flavobacterium sp. GN10.</title>
        <authorList>
            <person name="Chhetri G."/>
        </authorList>
    </citation>
    <scope>NUCLEOTIDE SEQUENCE [LARGE SCALE GENOMIC DNA]</scope>
    <source>
        <strain evidence="1 2">GN10</strain>
    </source>
</reference>
<protein>
    <recommendedName>
        <fullName evidence="3">6-bladed beta-propeller protein</fullName>
    </recommendedName>
</protein>
<dbReference type="RefSeq" id="WP_201999322.1">
    <property type="nucleotide sequence ID" value="NZ_JAERSF010000001.1"/>
</dbReference>
<accession>A0ABS1KAH7</accession>
<proteinExistence type="predicted"/>
<name>A0ABS1KAH7_9FLAO</name>
<dbReference type="EMBL" id="JAERSF010000001">
    <property type="protein sequence ID" value="MBL0736355.1"/>
    <property type="molecule type" value="Genomic_DNA"/>
</dbReference>
<evidence type="ECO:0008006" key="3">
    <source>
        <dbReference type="Google" id="ProtNLM"/>
    </source>
</evidence>
<keyword evidence="2" id="KW-1185">Reference proteome</keyword>
<dbReference type="Proteomes" id="UP000603728">
    <property type="component" value="Unassembled WGS sequence"/>
</dbReference>
<evidence type="ECO:0000313" key="2">
    <source>
        <dbReference type="Proteomes" id="UP000603728"/>
    </source>
</evidence>
<evidence type="ECO:0000313" key="1">
    <source>
        <dbReference type="EMBL" id="MBL0736355.1"/>
    </source>
</evidence>
<organism evidence="1 2">
    <name type="scientific">Flavobacterium tagetis</name>
    <dbReference type="NCBI Taxonomy" id="2801336"/>
    <lineage>
        <taxon>Bacteria</taxon>
        <taxon>Pseudomonadati</taxon>
        <taxon>Bacteroidota</taxon>
        <taxon>Flavobacteriia</taxon>
        <taxon>Flavobacteriales</taxon>
        <taxon>Flavobacteriaceae</taxon>
        <taxon>Flavobacterium</taxon>
    </lineage>
</organism>
<comment type="caution">
    <text evidence="1">The sequence shown here is derived from an EMBL/GenBank/DDBJ whole genome shotgun (WGS) entry which is preliminary data.</text>
</comment>